<name>A0A0C9W0N3_9AGAM</name>
<dbReference type="OrthoDB" id="2681169at2759"/>
<proteinExistence type="predicted"/>
<keyword evidence="1" id="KW-1133">Transmembrane helix</keyword>
<feature type="transmembrane region" description="Helical" evidence="1">
    <location>
        <begin position="61"/>
        <end position="81"/>
    </location>
</feature>
<keyword evidence="1" id="KW-0812">Transmembrane</keyword>
<protein>
    <submittedName>
        <fullName evidence="2">Uncharacterized protein</fullName>
    </submittedName>
</protein>
<gene>
    <name evidence="2" type="ORF">HYDPIDRAFT_118539</name>
</gene>
<reference evidence="2 3" key="1">
    <citation type="submission" date="2014-04" db="EMBL/GenBank/DDBJ databases">
        <title>Evolutionary Origins and Diversification of the Mycorrhizal Mutualists.</title>
        <authorList>
            <consortium name="DOE Joint Genome Institute"/>
            <consortium name="Mycorrhizal Genomics Consortium"/>
            <person name="Kohler A."/>
            <person name="Kuo A."/>
            <person name="Nagy L.G."/>
            <person name="Floudas D."/>
            <person name="Copeland A."/>
            <person name="Barry K.W."/>
            <person name="Cichocki N."/>
            <person name="Veneault-Fourrey C."/>
            <person name="LaButti K."/>
            <person name="Lindquist E.A."/>
            <person name="Lipzen A."/>
            <person name="Lundell T."/>
            <person name="Morin E."/>
            <person name="Murat C."/>
            <person name="Riley R."/>
            <person name="Ohm R."/>
            <person name="Sun H."/>
            <person name="Tunlid A."/>
            <person name="Henrissat B."/>
            <person name="Grigoriev I.V."/>
            <person name="Hibbett D.S."/>
            <person name="Martin F."/>
        </authorList>
    </citation>
    <scope>NUCLEOTIDE SEQUENCE [LARGE SCALE GENOMIC DNA]</scope>
    <source>
        <strain evidence="2 3">MD-312</strain>
    </source>
</reference>
<dbReference type="EMBL" id="KN839888">
    <property type="protein sequence ID" value="KIJ59438.1"/>
    <property type="molecule type" value="Genomic_DNA"/>
</dbReference>
<sequence>MSSTRPSTWNIAGSLLKTLLLPLTAIGYLAFCYTVHGRVVPVNTYGLYAVTQAHLSAIKSGITSISIIIISIALYPLYDVLSDLKSEEFFRVLSSQSHGVRLSTINHISSPSFGNVNTMKALWRRSCSNYYFVGVLATLLAWVVGILAPAALTIESVLVDGDIMAFAIGSIPLQSVWNTSIGGAPGFTASLNSDFAASIVWAEMELGVKYSFGTVNNSDPEYAAYLVPIPPDLARTTSSRWLTDVGGINPTCSWASTNITKPVIVAGNLSLSTGVYFATASLPDFDLDIQVVGADLPFSSTSFATIKDPTSDSVRNHTNQAFTTTGSTIFLLGQCTSGCNTYGSPNTTLNFAGLPTFTIQGPDQSWAMAILACVPNLTIETREVRSEGNGLLSVQPRPPGGHQLTRQGNLHPVQTPSLLSIATKSITQSSGALSNGSDMYFFLGSKVQADMLFGKGQIGSLPGLGSVFDTNVTINLAPIADITEAYTQVLQSASKPYLAGFMGTAYVPGRVSTRDIIFTSSTPHVAVSTVIFALLSALIVLAHFRPGKGSEFTLINIAAAVHGSELPAQFAQMKAEQLAEFEPGLMGDHKGAQQDIAEMLGERKIFLQRRIDGSGVLHIS</sequence>
<dbReference type="HOGENOM" id="CLU_031556_1_0_1"/>
<keyword evidence="1" id="KW-0472">Membrane</keyword>
<organism evidence="2 3">
    <name type="scientific">Hydnomerulius pinastri MD-312</name>
    <dbReference type="NCBI Taxonomy" id="994086"/>
    <lineage>
        <taxon>Eukaryota</taxon>
        <taxon>Fungi</taxon>
        <taxon>Dikarya</taxon>
        <taxon>Basidiomycota</taxon>
        <taxon>Agaricomycotina</taxon>
        <taxon>Agaricomycetes</taxon>
        <taxon>Agaricomycetidae</taxon>
        <taxon>Boletales</taxon>
        <taxon>Boletales incertae sedis</taxon>
        <taxon>Leucogyrophana</taxon>
    </lineage>
</organism>
<dbReference type="Proteomes" id="UP000053820">
    <property type="component" value="Unassembled WGS sequence"/>
</dbReference>
<evidence type="ECO:0000256" key="1">
    <source>
        <dbReference type="SAM" id="Phobius"/>
    </source>
</evidence>
<evidence type="ECO:0000313" key="3">
    <source>
        <dbReference type="Proteomes" id="UP000053820"/>
    </source>
</evidence>
<accession>A0A0C9W0N3</accession>
<keyword evidence="3" id="KW-1185">Reference proteome</keyword>
<feature type="transmembrane region" description="Helical" evidence="1">
    <location>
        <begin position="130"/>
        <end position="152"/>
    </location>
</feature>
<evidence type="ECO:0000313" key="2">
    <source>
        <dbReference type="EMBL" id="KIJ59438.1"/>
    </source>
</evidence>
<dbReference type="AlphaFoldDB" id="A0A0C9W0N3"/>